<name>J3TFD3_9ENTR</name>
<evidence type="ECO:0000313" key="14">
    <source>
        <dbReference type="Proteomes" id="UP000003936"/>
    </source>
</evidence>
<dbReference type="InterPro" id="IPR050082">
    <property type="entry name" value="RNA_methyltr_RlmE"/>
</dbReference>
<dbReference type="PIRSF" id="PIRSF005461">
    <property type="entry name" value="23S_rRNA_mtase"/>
    <property type="match status" value="1"/>
</dbReference>
<organism evidence="13 14">
    <name type="scientific">secondary endosymbiont of Ctenarytaina eucalypti</name>
    <dbReference type="NCBI Taxonomy" id="1199245"/>
    <lineage>
        <taxon>Bacteria</taxon>
        <taxon>Pseudomonadati</taxon>
        <taxon>Pseudomonadota</taxon>
        <taxon>Gammaproteobacteria</taxon>
        <taxon>Enterobacterales</taxon>
        <taxon>Enterobacteriaceae</taxon>
        <taxon>aphid secondary symbionts</taxon>
    </lineage>
</organism>
<dbReference type="Gene3D" id="3.40.50.150">
    <property type="entry name" value="Vaccinia Virus protein VP39"/>
    <property type="match status" value="1"/>
</dbReference>
<evidence type="ECO:0000313" key="13">
    <source>
        <dbReference type="EMBL" id="AFP84882.1"/>
    </source>
</evidence>
<evidence type="ECO:0000256" key="8">
    <source>
        <dbReference type="ARBA" id="ARBA00041995"/>
    </source>
</evidence>
<dbReference type="FunFam" id="3.40.50.150:FF:000005">
    <property type="entry name" value="Ribosomal RNA large subunit methyltransferase E"/>
    <property type="match status" value="1"/>
</dbReference>
<dbReference type="PANTHER" id="PTHR10920">
    <property type="entry name" value="RIBOSOMAL RNA METHYLTRANSFERASE"/>
    <property type="match status" value="1"/>
</dbReference>
<evidence type="ECO:0000256" key="10">
    <source>
        <dbReference type="ARBA" id="ARBA00048970"/>
    </source>
</evidence>
<keyword evidence="2 13" id="KW-0489">Methyltransferase</keyword>
<comment type="catalytic activity">
    <reaction evidence="10">
        <text>uridine(2552) in 23S rRNA + S-adenosyl-L-methionine = 2'-O-methyluridine(2552) in 23S rRNA + S-adenosyl-L-homocysteine + H(+)</text>
        <dbReference type="Rhea" id="RHEA:42720"/>
        <dbReference type="Rhea" id="RHEA-COMP:10202"/>
        <dbReference type="Rhea" id="RHEA-COMP:10203"/>
        <dbReference type="ChEBI" id="CHEBI:15378"/>
        <dbReference type="ChEBI" id="CHEBI:57856"/>
        <dbReference type="ChEBI" id="CHEBI:59789"/>
        <dbReference type="ChEBI" id="CHEBI:65315"/>
        <dbReference type="ChEBI" id="CHEBI:74478"/>
        <dbReference type="EC" id="2.1.1.166"/>
    </reaction>
</comment>
<dbReference type="PATRIC" id="fig|1199245.3.peg.594"/>
<comment type="function">
    <text evidence="5">Specifically methylates the uridine in position 2552 of 23S rRNA at the 2'-O position of the ribose in the fully assembled 50S ribosomal subunit.</text>
</comment>
<dbReference type="Pfam" id="PF01728">
    <property type="entry name" value="FtsJ"/>
    <property type="match status" value="1"/>
</dbReference>
<dbReference type="SUPFAM" id="SSF53335">
    <property type="entry name" value="S-adenosyl-L-methionine-dependent methyltransferases"/>
    <property type="match status" value="1"/>
</dbReference>
<evidence type="ECO:0000256" key="11">
    <source>
        <dbReference type="PIRSR" id="PIRSR005461-1"/>
    </source>
</evidence>
<keyword evidence="1" id="KW-0698">rRNA processing</keyword>
<keyword evidence="3" id="KW-0808">Transferase</keyword>
<accession>J3TFD3</accession>
<sequence length="157" mass="16934">MTVVDLGAAPGSWSQYVATKIGIKGSIIACDILPIAPIPGVEVVSGDFRSPLVLQALIERVGERKVEVVLSDMSPNMSGKPLVDIPASMYLVELALDMCRDVLAPGGSFLVKVFQGEGFDSYLQEIRSLFAKVKIRKPDASRGRAREVYIVATGRKI</sequence>
<evidence type="ECO:0000256" key="6">
    <source>
        <dbReference type="ARBA" id="ARBA00038861"/>
    </source>
</evidence>
<dbReference type="GO" id="GO:0008650">
    <property type="term" value="F:rRNA (uridine-2'-O-)-methyltransferase activity"/>
    <property type="evidence" value="ECO:0007669"/>
    <property type="project" value="TreeGrafter"/>
</dbReference>
<reference evidence="13 14" key="1">
    <citation type="journal article" date="2012" name="Mol. Biol. Evol.">
        <title>Genome reduction and co-evolution between the primary and secondary bacterial symbionts of psyllids.</title>
        <authorList>
            <person name="Sloan D.B."/>
            <person name="Moran N.A."/>
        </authorList>
    </citation>
    <scope>NUCLEOTIDE SEQUENCE [LARGE SCALE GENOMIC DNA]</scope>
    <source>
        <strain evidence="13">Ceuc_S</strain>
    </source>
</reference>
<dbReference type="HOGENOM" id="CLU_009422_4_4_6"/>
<dbReference type="InterPro" id="IPR029063">
    <property type="entry name" value="SAM-dependent_MTases_sf"/>
</dbReference>
<feature type="active site" description="Proton acceptor" evidence="11">
    <location>
        <position position="112"/>
    </location>
</feature>
<dbReference type="Proteomes" id="UP000003936">
    <property type="component" value="Chromosome"/>
</dbReference>
<dbReference type="EMBL" id="CP003546">
    <property type="protein sequence ID" value="AFP84882.1"/>
    <property type="molecule type" value="Genomic_DNA"/>
</dbReference>
<keyword evidence="4 11" id="KW-0949">S-adenosyl-L-methionine</keyword>
<dbReference type="InterPro" id="IPR002877">
    <property type="entry name" value="RNA_MeTrfase_FtsJ_dom"/>
</dbReference>
<evidence type="ECO:0000256" key="1">
    <source>
        <dbReference type="ARBA" id="ARBA00022552"/>
    </source>
</evidence>
<dbReference type="NCBIfam" id="NF008390">
    <property type="entry name" value="PRK11188.1"/>
    <property type="match status" value="1"/>
</dbReference>
<evidence type="ECO:0000256" key="2">
    <source>
        <dbReference type="ARBA" id="ARBA00022603"/>
    </source>
</evidence>
<evidence type="ECO:0000259" key="12">
    <source>
        <dbReference type="Pfam" id="PF01728"/>
    </source>
</evidence>
<dbReference type="EC" id="2.1.1.166" evidence="6"/>
<dbReference type="PANTHER" id="PTHR10920:SF18">
    <property type="entry name" value="RRNA METHYLTRANSFERASE 2, MITOCHONDRIAL"/>
    <property type="match status" value="1"/>
</dbReference>
<keyword evidence="14" id="KW-1185">Reference proteome</keyword>
<dbReference type="KEGG" id="sect:A359_04890"/>
<evidence type="ECO:0000256" key="4">
    <source>
        <dbReference type="ARBA" id="ARBA00022691"/>
    </source>
</evidence>
<dbReference type="AlphaFoldDB" id="J3TFD3"/>
<evidence type="ECO:0000256" key="3">
    <source>
        <dbReference type="ARBA" id="ARBA00022679"/>
    </source>
</evidence>
<evidence type="ECO:0000256" key="7">
    <source>
        <dbReference type="ARBA" id="ARBA00041129"/>
    </source>
</evidence>
<feature type="domain" description="Ribosomal RNA methyltransferase FtsJ" evidence="12">
    <location>
        <begin position="1"/>
        <end position="155"/>
    </location>
</feature>
<evidence type="ECO:0000256" key="5">
    <source>
        <dbReference type="ARBA" id="ARBA00037569"/>
    </source>
</evidence>
<dbReference type="InterPro" id="IPR015507">
    <property type="entry name" value="rRNA-MeTfrase_E"/>
</dbReference>
<gene>
    <name evidence="13" type="ORF">A359_04890</name>
</gene>
<dbReference type="STRING" id="1199245.A359_04890"/>
<protein>
    <recommendedName>
        <fullName evidence="7">Ribosomal RNA large subunit methyltransferase E</fullName>
        <ecNumber evidence="6">2.1.1.166</ecNumber>
    </recommendedName>
    <alternativeName>
        <fullName evidence="9">23S rRNA Um2552 methyltransferase</fullName>
    </alternativeName>
    <alternativeName>
        <fullName evidence="8">rRNA (uridine-2'-O-)-methyltransferase</fullName>
    </alternativeName>
</protein>
<evidence type="ECO:0000256" key="9">
    <source>
        <dbReference type="ARBA" id="ARBA00042745"/>
    </source>
</evidence>
<proteinExistence type="predicted"/>